<dbReference type="Proteomes" id="UP000198806">
    <property type="component" value="Unassembled WGS sequence"/>
</dbReference>
<evidence type="ECO:0000256" key="7">
    <source>
        <dbReference type="ARBA" id="ARBA00023125"/>
    </source>
</evidence>
<evidence type="ECO:0000256" key="4">
    <source>
        <dbReference type="ARBA" id="ARBA00022553"/>
    </source>
</evidence>
<evidence type="ECO:0000256" key="10">
    <source>
        <dbReference type="PROSITE-ProRule" id="PRU00169"/>
    </source>
</evidence>
<keyword evidence="7" id="KW-0238">DNA-binding</keyword>
<dbReference type="GO" id="GO:0043565">
    <property type="term" value="F:sequence-specific DNA binding"/>
    <property type="evidence" value="ECO:0007669"/>
    <property type="project" value="InterPro"/>
</dbReference>
<dbReference type="SMART" id="SM00342">
    <property type="entry name" value="HTH_ARAC"/>
    <property type="match status" value="1"/>
</dbReference>
<evidence type="ECO:0000256" key="9">
    <source>
        <dbReference type="ARBA" id="ARBA00024867"/>
    </source>
</evidence>
<evidence type="ECO:0000313" key="13">
    <source>
        <dbReference type="EMBL" id="SFO36396.1"/>
    </source>
</evidence>
<dbReference type="GO" id="GO:0003700">
    <property type="term" value="F:DNA-binding transcription factor activity"/>
    <property type="evidence" value="ECO:0007669"/>
    <property type="project" value="InterPro"/>
</dbReference>
<dbReference type="PROSITE" id="PS01124">
    <property type="entry name" value="HTH_ARAC_FAMILY_2"/>
    <property type="match status" value="1"/>
</dbReference>
<dbReference type="STRING" id="1527.SAMN04489757_12032"/>
<dbReference type="RefSeq" id="WP_170847987.1">
    <property type="nucleotide sequence ID" value="NZ_BAABFM010000028.1"/>
</dbReference>
<feature type="domain" description="Response regulatory" evidence="12">
    <location>
        <begin position="3"/>
        <end position="120"/>
    </location>
</feature>
<dbReference type="Gene3D" id="1.10.10.60">
    <property type="entry name" value="Homeodomain-like"/>
    <property type="match status" value="2"/>
</dbReference>
<dbReference type="PRINTS" id="PR00032">
    <property type="entry name" value="HTHARAC"/>
</dbReference>
<reference evidence="13 14" key="1">
    <citation type="submission" date="2016-10" db="EMBL/GenBank/DDBJ databases">
        <authorList>
            <person name="de Groot N.N."/>
        </authorList>
    </citation>
    <scope>NUCLEOTIDE SEQUENCE [LARGE SCALE GENOMIC DNA]</scope>
    <source>
        <strain evidence="13 14">DSM 1283</strain>
    </source>
</reference>
<dbReference type="InterPro" id="IPR018060">
    <property type="entry name" value="HTH_AraC"/>
</dbReference>
<dbReference type="InterPro" id="IPR011006">
    <property type="entry name" value="CheY-like_superfamily"/>
</dbReference>
<dbReference type="PANTHER" id="PTHR42713:SF3">
    <property type="entry name" value="TRANSCRIPTIONAL REGULATORY PROTEIN HPTR"/>
    <property type="match status" value="1"/>
</dbReference>
<dbReference type="EMBL" id="FOWD01000020">
    <property type="protein sequence ID" value="SFO36396.1"/>
    <property type="molecule type" value="Genomic_DNA"/>
</dbReference>
<dbReference type="Gene3D" id="3.40.50.2300">
    <property type="match status" value="1"/>
</dbReference>
<evidence type="ECO:0000256" key="3">
    <source>
        <dbReference type="ARBA" id="ARBA00022490"/>
    </source>
</evidence>
<evidence type="ECO:0000256" key="1">
    <source>
        <dbReference type="ARBA" id="ARBA00004496"/>
    </source>
</evidence>
<dbReference type="InterPro" id="IPR001789">
    <property type="entry name" value="Sig_transdc_resp-reg_receiver"/>
</dbReference>
<comment type="subcellular location">
    <subcellularLocation>
        <location evidence="1">Cytoplasm</location>
    </subcellularLocation>
</comment>
<keyword evidence="3" id="KW-0963">Cytoplasm</keyword>
<dbReference type="Pfam" id="PF12833">
    <property type="entry name" value="HTH_18"/>
    <property type="match status" value="1"/>
</dbReference>
<protein>
    <recommendedName>
        <fullName evidence="2">Stage 0 sporulation protein A homolog</fullName>
    </recommendedName>
</protein>
<evidence type="ECO:0000259" key="12">
    <source>
        <dbReference type="PROSITE" id="PS50110"/>
    </source>
</evidence>
<dbReference type="GO" id="GO:0005737">
    <property type="term" value="C:cytoplasm"/>
    <property type="evidence" value="ECO:0007669"/>
    <property type="project" value="UniProtKB-SubCell"/>
</dbReference>
<keyword evidence="8" id="KW-0804">Transcription</keyword>
<accession>A0A1I5GKL4</accession>
<dbReference type="InterPro" id="IPR018062">
    <property type="entry name" value="HTH_AraC-typ_CS"/>
</dbReference>
<evidence type="ECO:0000256" key="8">
    <source>
        <dbReference type="ARBA" id="ARBA00023163"/>
    </source>
</evidence>
<dbReference type="InterPro" id="IPR051552">
    <property type="entry name" value="HptR"/>
</dbReference>
<dbReference type="InterPro" id="IPR020449">
    <property type="entry name" value="Tscrpt_reg_AraC-type_HTH"/>
</dbReference>
<comment type="function">
    <text evidence="9">May play the central regulatory role in sporulation. It may be an element of the effector pathway responsible for the activation of sporulation genes in response to nutritional stress. Spo0A may act in concert with spo0H (a sigma factor) to control the expression of some genes that are critical to the sporulation process.</text>
</comment>
<feature type="domain" description="HTH araC/xylS-type" evidence="11">
    <location>
        <begin position="397"/>
        <end position="496"/>
    </location>
</feature>
<dbReference type="PROSITE" id="PS00041">
    <property type="entry name" value="HTH_ARAC_FAMILY_1"/>
    <property type="match status" value="1"/>
</dbReference>
<feature type="modified residue" description="4-aspartylphosphate" evidence="10">
    <location>
        <position position="55"/>
    </location>
</feature>
<sequence>MYKLIITDDDELIRKGLEKVIPWEELGFTVIGVYCNALEALDSMKAYPADVILTDIRMPEMSGLELIEQAREYHSDLKAVIVSGYSEFEYARQAIELKVEKYLLKPLGQEEIEDTFQKIKEQLDAVQEPSVQGKPAPFNKEYELMRILNTRLQADNTFFKLLARERYCELIVIKTFKALNLTTNMDNLKECNKKISIILEQYFYCGIKWIFAALVLPSRLNGLMLQLKKEFSNYPDVVYRIAIGKEIYSETEVISSYWSAIELMKESEKSVIIHYEREGNGYKKDWDKVGEIRRNLVEALEHGRSEQVDKILNDLWTILDSYKCKDGYYFCSSIITKLIKYFKIERDTDFIFGNYSFEIAELDGDREQLKRDFMQDMDNLQQVLRENSESMYNIIVNKAIQIIDEKYADSDLTLASLANELNASYGYLSTIFTKAIGKSFKTYMVETRMEKARAMLITRKYKVYEIAEQVGYSNPRYFTDAFKKYFGCSPADYISNFHGHLEDNGDGKVV</sequence>
<dbReference type="GO" id="GO:0000160">
    <property type="term" value="P:phosphorelay signal transduction system"/>
    <property type="evidence" value="ECO:0007669"/>
    <property type="project" value="UniProtKB-KW"/>
</dbReference>
<dbReference type="CDD" id="cd17536">
    <property type="entry name" value="REC_YesN-like"/>
    <property type="match status" value="1"/>
</dbReference>
<evidence type="ECO:0000313" key="14">
    <source>
        <dbReference type="Proteomes" id="UP000198806"/>
    </source>
</evidence>
<dbReference type="AlphaFoldDB" id="A0A1I5GKL4"/>
<gene>
    <name evidence="13" type="ORF">SAMN04489757_12032</name>
</gene>
<dbReference type="PROSITE" id="PS50110">
    <property type="entry name" value="RESPONSE_REGULATORY"/>
    <property type="match status" value="1"/>
</dbReference>
<proteinExistence type="predicted"/>
<keyword evidence="5" id="KW-0902">Two-component regulatory system</keyword>
<dbReference type="SMART" id="SM00448">
    <property type="entry name" value="REC"/>
    <property type="match status" value="1"/>
</dbReference>
<dbReference type="SUPFAM" id="SSF52172">
    <property type="entry name" value="CheY-like"/>
    <property type="match status" value="1"/>
</dbReference>
<dbReference type="InterPro" id="IPR009057">
    <property type="entry name" value="Homeodomain-like_sf"/>
</dbReference>
<evidence type="ECO:0000256" key="2">
    <source>
        <dbReference type="ARBA" id="ARBA00018672"/>
    </source>
</evidence>
<dbReference type="PANTHER" id="PTHR42713">
    <property type="entry name" value="HISTIDINE KINASE-RELATED"/>
    <property type="match status" value="1"/>
</dbReference>
<name>A0A1I5GKL4_9FIRM</name>
<evidence type="ECO:0000256" key="6">
    <source>
        <dbReference type="ARBA" id="ARBA00023015"/>
    </source>
</evidence>
<keyword evidence="4 10" id="KW-0597">Phosphoprotein</keyword>
<keyword evidence="14" id="KW-1185">Reference proteome</keyword>
<evidence type="ECO:0000256" key="5">
    <source>
        <dbReference type="ARBA" id="ARBA00023012"/>
    </source>
</evidence>
<organism evidence="13 14">
    <name type="scientific">Anaerocolumna aminovalerica</name>
    <dbReference type="NCBI Taxonomy" id="1527"/>
    <lineage>
        <taxon>Bacteria</taxon>
        <taxon>Bacillati</taxon>
        <taxon>Bacillota</taxon>
        <taxon>Clostridia</taxon>
        <taxon>Lachnospirales</taxon>
        <taxon>Lachnospiraceae</taxon>
        <taxon>Anaerocolumna</taxon>
    </lineage>
</organism>
<evidence type="ECO:0000259" key="11">
    <source>
        <dbReference type="PROSITE" id="PS01124"/>
    </source>
</evidence>
<dbReference type="Pfam" id="PF00072">
    <property type="entry name" value="Response_reg"/>
    <property type="match status" value="1"/>
</dbReference>
<keyword evidence="6" id="KW-0805">Transcription regulation</keyword>
<dbReference type="SUPFAM" id="SSF46689">
    <property type="entry name" value="Homeodomain-like"/>
    <property type="match status" value="1"/>
</dbReference>